<evidence type="ECO:0000259" key="4">
    <source>
        <dbReference type="PROSITE" id="PS00486"/>
    </source>
</evidence>
<protein>
    <recommendedName>
        <fullName evidence="4">DNA mismatch repair proteins mutS family domain-containing protein</fullName>
    </recommendedName>
</protein>
<dbReference type="SMART" id="SM00534">
    <property type="entry name" value="MUTSac"/>
    <property type="match status" value="1"/>
</dbReference>
<dbReference type="GO" id="GO:0030983">
    <property type="term" value="F:mismatched DNA binding"/>
    <property type="evidence" value="ECO:0007669"/>
    <property type="project" value="InterPro"/>
</dbReference>
<evidence type="ECO:0000313" key="6">
    <source>
        <dbReference type="Proteomes" id="UP000708208"/>
    </source>
</evidence>
<dbReference type="EMBL" id="CAJVCH010568317">
    <property type="protein sequence ID" value="CAG7833065.1"/>
    <property type="molecule type" value="Genomic_DNA"/>
</dbReference>
<evidence type="ECO:0000256" key="2">
    <source>
        <dbReference type="ARBA" id="ARBA00022741"/>
    </source>
</evidence>
<organism evidence="5 6">
    <name type="scientific">Allacma fusca</name>
    <dbReference type="NCBI Taxonomy" id="39272"/>
    <lineage>
        <taxon>Eukaryota</taxon>
        <taxon>Metazoa</taxon>
        <taxon>Ecdysozoa</taxon>
        <taxon>Arthropoda</taxon>
        <taxon>Hexapoda</taxon>
        <taxon>Collembola</taxon>
        <taxon>Symphypleona</taxon>
        <taxon>Sminthuridae</taxon>
        <taxon>Allacma</taxon>
    </lineage>
</organism>
<evidence type="ECO:0000256" key="1">
    <source>
        <dbReference type="ARBA" id="ARBA00006271"/>
    </source>
</evidence>
<reference evidence="5" key="1">
    <citation type="submission" date="2021-06" db="EMBL/GenBank/DDBJ databases">
        <authorList>
            <person name="Hodson N. C."/>
            <person name="Mongue J. A."/>
            <person name="Jaron S. K."/>
        </authorList>
    </citation>
    <scope>NUCLEOTIDE SEQUENCE</scope>
</reference>
<dbReference type="OrthoDB" id="29596at2759"/>
<proteinExistence type="inferred from homology"/>
<dbReference type="GO" id="GO:0005634">
    <property type="term" value="C:nucleus"/>
    <property type="evidence" value="ECO:0007669"/>
    <property type="project" value="TreeGrafter"/>
</dbReference>
<evidence type="ECO:0000313" key="5">
    <source>
        <dbReference type="EMBL" id="CAG7833065.1"/>
    </source>
</evidence>
<dbReference type="GO" id="GO:0006298">
    <property type="term" value="P:mismatch repair"/>
    <property type="evidence" value="ECO:0007669"/>
    <property type="project" value="InterPro"/>
</dbReference>
<dbReference type="InterPro" id="IPR000432">
    <property type="entry name" value="DNA_mismatch_repair_MutS_C"/>
</dbReference>
<name>A0A8J2LFB9_9HEXA</name>
<evidence type="ECO:0000256" key="3">
    <source>
        <dbReference type="ARBA" id="ARBA00022840"/>
    </source>
</evidence>
<gene>
    <name evidence="5" type="ORF">AFUS01_LOCUS42713</name>
</gene>
<keyword evidence="3" id="KW-0067">ATP-binding</keyword>
<dbReference type="GO" id="GO:0051026">
    <property type="term" value="P:chiasma assembly"/>
    <property type="evidence" value="ECO:0007669"/>
    <property type="project" value="TreeGrafter"/>
</dbReference>
<dbReference type="Pfam" id="PF00488">
    <property type="entry name" value="MutS_V"/>
    <property type="match status" value="1"/>
</dbReference>
<dbReference type="SMART" id="SM00533">
    <property type="entry name" value="MUTSd"/>
    <property type="match status" value="1"/>
</dbReference>
<feature type="domain" description="DNA mismatch repair proteins mutS family" evidence="4">
    <location>
        <begin position="709"/>
        <end position="725"/>
    </location>
</feature>
<dbReference type="GO" id="GO:0005524">
    <property type="term" value="F:ATP binding"/>
    <property type="evidence" value="ECO:0007669"/>
    <property type="project" value="UniProtKB-KW"/>
</dbReference>
<keyword evidence="2" id="KW-0547">Nucleotide-binding</keyword>
<dbReference type="PANTHER" id="PTHR11361:SF20">
    <property type="entry name" value="MUTS PROTEIN HOMOLOG 5"/>
    <property type="match status" value="1"/>
</dbReference>
<keyword evidence="6" id="KW-1185">Reference proteome</keyword>
<dbReference type="InterPro" id="IPR045076">
    <property type="entry name" value="MutS"/>
</dbReference>
<dbReference type="PANTHER" id="PTHR11361">
    <property type="entry name" value="DNA MISMATCH REPAIR PROTEIN MUTS FAMILY MEMBER"/>
    <property type="match status" value="1"/>
</dbReference>
<accession>A0A8J2LFB9</accession>
<comment type="similarity">
    <text evidence="1">Belongs to the DNA mismatch repair MutS family.</text>
</comment>
<dbReference type="Proteomes" id="UP000708208">
    <property type="component" value="Unassembled WGS sequence"/>
</dbReference>
<comment type="caution">
    <text evidence="5">The sequence shown here is derived from an EMBL/GenBank/DDBJ whole genome shotgun (WGS) entry which is preliminary data.</text>
</comment>
<sequence length="1140" mass="127659">MDRKPVLCLLWAGGKLGAAYFDIENSELFLLSDTSENPMDFEIVKLIYRQVEPGIILLSTRQDQRLVSLVTELIKVEDVVGTEDDTPSFSRSRISPGISISRGSSPAFVTSPSLSGLNEFPKPIKDETFFTPRDTQCSMSSGSWGVQYGEVDPPGRARDGGRCGCQLITVAAKEFAPDPCKARVKAQRLPREGDSVDSSNHLIFVTSLISFKNMCMVRAAGALLSFMDKNGLSLFNLRMKDGRVHVEDIRTFQLDDLVLVDDTAWSSLQVFNIEDHPAPAKQGVFRSTKEGLSVYSLLDRCLTIQGSKLLKTMLLRPTRNLQTLNRRFDVIDFCSNPLNMEFVRNACECLRAIKSWPNLITKVEALHASVNDWKDLYQTIYHFVLMADVTSRQSDSIQLFREICVFDQVKRLRAVAERMTRTIDFEESKSCSRFIPRAGINLILDRTRKQYSCLPKIMTKVAEQEIHLLPAYIVQCSVVYVPEIGYLLAVNYWKELLTPDELQLPGLEYKFSNYCIAYYKSKRTMELDEVLGDFQVSMVEQETNAMLTLTEAILGEKTVFMEMGRLISELDCLIAMSKAASEFNFIRPTIVDSDECLEIKDGKHPLVGMSNFVPNSTLFSGQERIVILTGPNASGKSIYLKQVGVITLMALSGSFVPASFARVPAFDRICTKIHPVESVSLGLSTFLIDLNQFTQIQMAFGLRESTKSSLIIIDEFGKGTAESDGLALLIASVNDLIRRSSECPTVFISTHFYSLMNYMDQSRLLKFQTMQFVRENNDIVYLYKLIDGMSKKSFASVTALQTGVNEAVVERFEKLHDIIIRNESDLEELKFPATPKQSALIELAKKFMEMDLDAIEPVEYVTEIQQIMKPFRDEEANAAIVHNECLHNRTVPTPKSIRSTDEEEFHNYSRPVASNNISSSTCTVANFRTSSIPDFFSNNTTQSSSEEYGSTLPSKRRLVTYSTVESFQSQHTNNFLNSENFTETSGNFDFEMSSQSLENIYATTPTSSGCSDRCTISKYFQGRTLASSSLSSASTSEPVPRGATLISPNLDDFGKADVFSSPTSIGSVSTLLSSQSAPERAERLGYTPVGEAHDDIFALNCSANERSFHSSSVQYEEEHVSDDIFVSFNQYSEHDSLFFG</sequence>
<dbReference type="PROSITE" id="PS00486">
    <property type="entry name" value="DNA_MISMATCH_REPAIR_2"/>
    <property type="match status" value="1"/>
</dbReference>
<dbReference type="AlphaFoldDB" id="A0A8J2LFB9"/>
<dbReference type="Pfam" id="PF05192">
    <property type="entry name" value="MutS_III"/>
    <property type="match status" value="1"/>
</dbReference>
<dbReference type="InterPro" id="IPR007696">
    <property type="entry name" value="DNA_mismatch_repair_MutS_core"/>
</dbReference>
<dbReference type="GO" id="GO:0140664">
    <property type="term" value="F:ATP-dependent DNA damage sensor activity"/>
    <property type="evidence" value="ECO:0007669"/>
    <property type="project" value="InterPro"/>
</dbReference>